<dbReference type="Pfam" id="PF16363">
    <property type="entry name" value="GDP_Man_Dehyd"/>
    <property type="match status" value="1"/>
</dbReference>
<protein>
    <submittedName>
        <fullName evidence="2">CDP-glucose 4,6-dehydratase</fullName>
        <ecNumber evidence="2">4.2.1.45</ecNumber>
    </submittedName>
</protein>
<organism evidence="2 3">
    <name type="scientific">Anoxybacillus thermarum</name>
    <dbReference type="NCBI Taxonomy" id="404937"/>
    <lineage>
        <taxon>Bacteria</taxon>
        <taxon>Bacillati</taxon>
        <taxon>Bacillota</taxon>
        <taxon>Bacilli</taxon>
        <taxon>Bacillales</taxon>
        <taxon>Anoxybacillaceae</taxon>
        <taxon>Anoxybacillus</taxon>
    </lineage>
</organism>
<sequence>MRKEFWNGKKVFITGHTGFKGSWLSLWLNSMGAIVRGYALPPVESHSLFYLARLDRSVDCYFGDIRDYAQLEESLLSFEPDIVFHLAAQPLVRESYRNPIETYETNVMGTVHLLECVRKCESVKVVVNITTDKCYENKEWVWAYREIDSLGGRDPYSSSKVCAEFVTQAYQASFFSTCERVSIATARAGNVIGGGDWAKERLIPDCFRAIMNQEKLIIRNPNAIRPWQHVLEALGGYLTLAEHMYVHGKDYSGAWNFGPQENDRTVEWIVQYIDQKWRDGINYMIASDDEGFVESNYLRLDWSKAREKLRWKPKWRIEQSLDKTIEWFEWYVDGRDISTVCLKQINQYMSDN</sequence>
<name>A0A0D0S2D3_9BACL</name>
<dbReference type="EMBL" id="JXTH01000009">
    <property type="protein sequence ID" value="KIQ95146.1"/>
    <property type="molecule type" value="Genomic_DNA"/>
</dbReference>
<reference evidence="2 3" key="1">
    <citation type="submission" date="2015-01" db="EMBL/GenBank/DDBJ databases">
        <title>Draft genome of Anoxybacillus thermarum strain AF/04.</title>
        <authorList>
            <person name="Poli A."/>
            <person name="Nicolaus B."/>
            <person name="Chan K.-G."/>
            <person name="Kahar U.M."/>
            <person name="Yaakob A.S."/>
            <person name="Chan C.S."/>
            <person name="Goh K.M."/>
        </authorList>
    </citation>
    <scope>NUCLEOTIDE SEQUENCE [LARGE SCALE GENOMIC DNA]</scope>
    <source>
        <strain evidence="2 3">AF/04</strain>
    </source>
</reference>
<gene>
    <name evidence="2" type="ORF">LH47_00693</name>
</gene>
<dbReference type="InterPro" id="IPR016040">
    <property type="entry name" value="NAD(P)-bd_dom"/>
</dbReference>
<dbReference type="GO" id="GO:0047733">
    <property type="term" value="F:CDP-glucose 4,6-dehydratase activity"/>
    <property type="evidence" value="ECO:0007669"/>
    <property type="project" value="UniProtKB-EC"/>
</dbReference>
<dbReference type="Gene3D" id="3.40.50.720">
    <property type="entry name" value="NAD(P)-binding Rossmann-like Domain"/>
    <property type="match status" value="1"/>
</dbReference>
<dbReference type="SUPFAM" id="SSF51735">
    <property type="entry name" value="NAD(P)-binding Rossmann-fold domains"/>
    <property type="match status" value="1"/>
</dbReference>
<dbReference type="RefSeq" id="WP_043964789.1">
    <property type="nucleotide sequence ID" value="NZ_JXTH01000009.1"/>
</dbReference>
<keyword evidence="3" id="KW-1185">Reference proteome</keyword>
<dbReference type="CDD" id="cd05252">
    <property type="entry name" value="CDP_GD_SDR_e"/>
    <property type="match status" value="1"/>
</dbReference>
<proteinExistence type="predicted"/>
<comment type="caution">
    <text evidence="2">The sequence shown here is derived from an EMBL/GenBank/DDBJ whole genome shotgun (WGS) entry which is preliminary data.</text>
</comment>
<dbReference type="Gene3D" id="3.90.25.10">
    <property type="entry name" value="UDP-galactose 4-epimerase, domain 1"/>
    <property type="match status" value="1"/>
</dbReference>
<dbReference type="PATRIC" id="fig|404937.3.peg.712"/>
<dbReference type="NCBIfam" id="TIGR02622">
    <property type="entry name" value="CDP_4_6_dhtase"/>
    <property type="match status" value="1"/>
</dbReference>
<evidence type="ECO:0000313" key="3">
    <source>
        <dbReference type="Proteomes" id="UP000032102"/>
    </source>
</evidence>
<accession>A0A0D0S2D3</accession>
<dbReference type="AlphaFoldDB" id="A0A0D0S2D3"/>
<evidence type="ECO:0000259" key="1">
    <source>
        <dbReference type="Pfam" id="PF16363"/>
    </source>
</evidence>
<dbReference type="InterPro" id="IPR013445">
    <property type="entry name" value="CDP_4_6_deHydtase"/>
</dbReference>
<dbReference type="Proteomes" id="UP000032102">
    <property type="component" value="Unassembled WGS sequence"/>
</dbReference>
<feature type="domain" description="NAD(P)-binding" evidence="1">
    <location>
        <begin position="12"/>
        <end position="323"/>
    </location>
</feature>
<keyword evidence="2" id="KW-0456">Lyase</keyword>
<dbReference type="InterPro" id="IPR036291">
    <property type="entry name" value="NAD(P)-bd_dom_sf"/>
</dbReference>
<dbReference type="PANTHER" id="PTHR43000">
    <property type="entry name" value="DTDP-D-GLUCOSE 4,6-DEHYDRATASE-RELATED"/>
    <property type="match status" value="1"/>
</dbReference>
<dbReference type="EC" id="4.2.1.45" evidence="2"/>
<evidence type="ECO:0000313" key="2">
    <source>
        <dbReference type="EMBL" id="KIQ95146.1"/>
    </source>
</evidence>